<dbReference type="Gene3D" id="3.40.1170.60">
    <property type="match status" value="1"/>
</dbReference>
<dbReference type="InterPro" id="IPR017961">
    <property type="entry name" value="DNA_pol_Y-fam_little_finger"/>
</dbReference>
<dbReference type="PANTHER" id="PTHR11076">
    <property type="entry name" value="DNA REPAIR POLYMERASE UMUC / TRANSFERASE FAMILY MEMBER"/>
    <property type="match status" value="1"/>
</dbReference>
<comment type="similarity">
    <text evidence="1">Belongs to the DNA polymerase type-Y family.</text>
</comment>
<gene>
    <name evidence="7" type="ORF">NKE59_04035</name>
</gene>
<evidence type="ECO:0000256" key="2">
    <source>
        <dbReference type="ARBA" id="ARBA00022763"/>
    </source>
</evidence>
<dbReference type="PANTHER" id="PTHR11076:SF34">
    <property type="entry name" value="PROTEIN UMUC"/>
    <property type="match status" value="1"/>
</dbReference>
<keyword evidence="4" id="KW-0234">DNA repair</keyword>
<dbReference type="GO" id="GO:0006281">
    <property type="term" value="P:DNA repair"/>
    <property type="evidence" value="ECO:0007669"/>
    <property type="project" value="UniProtKB-KW"/>
</dbReference>
<dbReference type="AlphaFoldDB" id="A0AAU8A439"/>
<dbReference type="InterPro" id="IPR043128">
    <property type="entry name" value="Rev_trsase/Diguanyl_cyclase"/>
</dbReference>
<dbReference type="PROSITE" id="PS50173">
    <property type="entry name" value="UMUC"/>
    <property type="match status" value="1"/>
</dbReference>
<evidence type="ECO:0000256" key="3">
    <source>
        <dbReference type="ARBA" id="ARBA00023199"/>
    </source>
</evidence>
<dbReference type="GO" id="GO:0003684">
    <property type="term" value="F:damaged DNA binding"/>
    <property type="evidence" value="ECO:0007669"/>
    <property type="project" value="InterPro"/>
</dbReference>
<evidence type="ECO:0000313" key="7">
    <source>
        <dbReference type="EMBL" id="XCC58464.1"/>
    </source>
</evidence>
<dbReference type="GO" id="GO:0009432">
    <property type="term" value="P:SOS response"/>
    <property type="evidence" value="ECO:0007669"/>
    <property type="project" value="UniProtKB-KW"/>
</dbReference>
<organism evidence="7">
    <name type="scientific">Polynucleobacter sp. UK-FUSCHL-C3</name>
    <dbReference type="NCBI Taxonomy" id="2955208"/>
    <lineage>
        <taxon>Bacteria</taxon>
        <taxon>Pseudomonadati</taxon>
        <taxon>Pseudomonadota</taxon>
        <taxon>Betaproteobacteria</taxon>
        <taxon>Burkholderiales</taxon>
        <taxon>Burkholderiaceae</taxon>
        <taxon>Polynucleobacter</taxon>
    </lineage>
</organism>
<evidence type="ECO:0000256" key="1">
    <source>
        <dbReference type="ARBA" id="ARBA00010945"/>
    </source>
</evidence>
<dbReference type="RefSeq" id="WP_353439707.1">
    <property type="nucleotide sequence ID" value="NZ_CP099959.1"/>
</dbReference>
<dbReference type="Pfam" id="PF00817">
    <property type="entry name" value="IMS"/>
    <property type="match status" value="1"/>
</dbReference>
<dbReference type="NCBIfam" id="NF002955">
    <property type="entry name" value="PRK03609.1"/>
    <property type="match status" value="1"/>
</dbReference>
<dbReference type="Gene3D" id="1.10.150.20">
    <property type="entry name" value="5' to 3' exonuclease, C-terminal subdomain"/>
    <property type="match status" value="1"/>
</dbReference>
<dbReference type="GO" id="GO:0042276">
    <property type="term" value="P:error-prone translesion synthesis"/>
    <property type="evidence" value="ECO:0007669"/>
    <property type="project" value="TreeGrafter"/>
</dbReference>
<dbReference type="InterPro" id="IPR050116">
    <property type="entry name" value="DNA_polymerase-Y"/>
</dbReference>
<keyword evidence="5" id="KW-0742">SOS response</keyword>
<reference evidence="7" key="1">
    <citation type="submission" date="2022-06" db="EMBL/GenBank/DDBJ databases">
        <title>New Polynucleobacter species.</title>
        <authorList>
            <person name="Hahn M.W."/>
        </authorList>
    </citation>
    <scope>NUCLEOTIDE SEQUENCE</scope>
    <source>
        <strain evidence="7">UK-FUSCHL-C3</strain>
    </source>
</reference>
<evidence type="ECO:0000256" key="5">
    <source>
        <dbReference type="ARBA" id="ARBA00023236"/>
    </source>
</evidence>
<dbReference type="GO" id="GO:0005829">
    <property type="term" value="C:cytosol"/>
    <property type="evidence" value="ECO:0007669"/>
    <property type="project" value="TreeGrafter"/>
</dbReference>
<dbReference type="SUPFAM" id="SSF56672">
    <property type="entry name" value="DNA/RNA polymerases"/>
    <property type="match status" value="1"/>
</dbReference>
<dbReference type="GO" id="GO:0003887">
    <property type="term" value="F:DNA-directed DNA polymerase activity"/>
    <property type="evidence" value="ECO:0007669"/>
    <property type="project" value="TreeGrafter"/>
</dbReference>
<sequence>MRTVFALVDGNNFYVSCERVFNPRLEGKPVVVLSNNDGCIVARSQEARALGIRMGAPFFEAKHFVQSHGLIWLSSNYTLYGDMSARLMALLGELSPHQEIYSIDECFLDLSGMRLDLIAQAQAMRKRIKHYLGLPTCIGIGHSKTLAKLANHIAKKRPDYKGVFSWGHCNRLEEDALMSSIEVGEVWGVGRRLTIKLNQLGIHSVCDLKYASTSLIRKRFGVVLERTINELNGISCLDLEESQDEHLVRKHQIISSKSFGKPVHHLPELQEAVVSYVSRAAEKLRHQKSFCSHLLVYIRTNPFAQQSEQYANSVTIPLITGTDDTRHLAELASLGVQQIYRSGHAYKKAGVMLLGLYPADQAQADLFCASPESARSRSVMQIMDRLNHTYGSNTLRLAGAGLRPRWTMRSLQRSPNYTTAWNELAQAQANR</sequence>
<proteinExistence type="inferred from homology"/>
<evidence type="ECO:0000259" key="6">
    <source>
        <dbReference type="PROSITE" id="PS50173"/>
    </source>
</evidence>
<dbReference type="InterPro" id="IPR025188">
    <property type="entry name" value="DUF4113"/>
</dbReference>
<keyword evidence="3" id="KW-0741">SOS mutagenesis</keyword>
<dbReference type="Pfam" id="PF13438">
    <property type="entry name" value="DUF4113"/>
    <property type="match status" value="1"/>
</dbReference>
<dbReference type="Gene3D" id="3.30.70.270">
    <property type="match status" value="1"/>
</dbReference>
<dbReference type="EMBL" id="CP099959">
    <property type="protein sequence ID" value="XCC58464.1"/>
    <property type="molecule type" value="Genomic_DNA"/>
</dbReference>
<dbReference type="InterPro" id="IPR001126">
    <property type="entry name" value="UmuC"/>
</dbReference>
<dbReference type="InterPro" id="IPR043502">
    <property type="entry name" value="DNA/RNA_pol_sf"/>
</dbReference>
<keyword evidence="2" id="KW-0227">DNA damage</keyword>
<dbReference type="Pfam" id="PF11799">
    <property type="entry name" value="IMS_C"/>
    <property type="match status" value="1"/>
</dbReference>
<name>A0AAU8A439_9BURK</name>
<accession>A0AAU8A439</accession>
<dbReference type="CDD" id="cd01700">
    <property type="entry name" value="PolY_Pol_V_umuC"/>
    <property type="match status" value="1"/>
</dbReference>
<feature type="domain" description="UmuC" evidence="6">
    <location>
        <begin position="5"/>
        <end position="190"/>
    </location>
</feature>
<evidence type="ECO:0000256" key="4">
    <source>
        <dbReference type="ARBA" id="ARBA00023204"/>
    </source>
</evidence>
<protein>
    <submittedName>
        <fullName evidence="7">Y-family DNA polymerase</fullName>
    </submittedName>
</protein>